<dbReference type="KEGG" id="fra:Francci3_1764"/>
<dbReference type="InterPro" id="IPR038721">
    <property type="entry name" value="IS701-like_DDE_dom"/>
</dbReference>
<name>Q2JC52_FRACC</name>
<dbReference type="Pfam" id="PF13546">
    <property type="entry name" value="DDE_5"/>
    <property type="match status" value="1"/>
</dbReference>
<feature type="domain" description="Transposase IS701-like DDE" evidence="1">
    <location>
        <begin position="51"/>
        <end position="282"/>
    </location>
</feature>
<dbReference type="InterPro" id="IPR012337">
    <property type="entry name" value="RNaseH-like_sf"/>
</dbReference>
<accession>Q2JC52</accession>
<dbReference type="STRING" id="106370.Francci3_1764"/>
<dbReference type="SUPFAM" id="SSF53098">
    <property type="entry name" value="Ribonuclease H-like"/>
    <property type="match status" value="1"/>
</dbReference>
<sequence>MVSRCVAEGWKASARGWWREHQRFLYQPESWTPMLPDVTIPVSLAVLLEGFRPCFTAPSFRTFRALVVGMLATGGRRTVCGMLVGAGLSTLWPHDRAHRFFARAVWSPEKVGLALARLVVDRLVPAGPLHVVVDDTLFHRAGKKVWAVGWFHDGSAKGPDQVGFGNNWVIVGLVVPAPLLGRPVCLPVLARLVRKDTVSASRLWLAARAVEQLAGAFPARRVHVVADAAYAGDELRGLPASVTWTTRLRRDAALFAPAPPRTGRRGRPRLKGDRLPSLAQLAAAATFRPTAVTRYGRAGTVHTAVIRCLWYGVFGPRPVTVVLVRDTDRPGTYDLALVTTDTLTRPAELVARYAARWSIEVAIADAKQIFGVGQARNRLTAAVERTVPFGLTCQTLAFAWYLTTGHHHGDAADHRARTPWYTTKTRPCTADLAVKLRRVLITTQYQPTRPANPTDAEIHTLRLAWATTDSALAA</sequence>
<proteinExistence type="predicted"/>
<dbReference type="eggNOG" id="COG3385">
    <property type="taxonomic scope" value="Bacteria"/>
</dbReference>
<dbReference type="EMBL" id="CP000249">
    <property type="protein sequence ID" value="ABD11140.1"/>
    <property type="molecule type" value="Genomic_DNA"/>
</dbReference>
<evidence type="ECO:0000259" key="1">
    <source>
        <dbReference type="Pfam" id="PF13546"/>
    </source>
</evidence>
<protein>
    <submittedName>
        <fullName evidence="2">Transposase, IS4 family</fullName>
    </submittedName>
</protein>
<dbReference type="Proteomes" id="UP000001937">
    <property type="component" value="Chromosome"/>
</dbReference>
<organism evidence="2 3">
    <name type="scientific">Frankia casuarinae (strain DSM 45818 / CECT 9043 / HFP020203 / CcI3)</name>
    <dbReference type="NCBI Taxonomy" id="106370"/>
    <lineage>
        <taxon>Bacteria</taxon>
        <taxon>Bacillati</taxon>
        <taxon>Actinomycetota</taxon>
        <taxon>Actinomycetes</taxon>
        <taxon>Frankiales</taxon>
        <taxon>Frankiaceae</taxon>
        <taxon>Frankia</taxon>
    </lineage>
</organism>
<gene>
    <name evidence="2" type="ordered locus">Francci3_1764</name>
</gene>
<dbReference type="AlphaFoldDB" id="Q2JC52"/>
<evidence type="ECO:0000313" key="3">
    <source>
        <dbReference type="Proteomes" id="UP000001937"/>
    </source>
</evidence>
<dbReference type="PhylomeDB" id="Q2JC52"/>
<keyword evidence="3" id="KW-1185">Reference proteome</keyword>
<dbReference type="HOGENOM" id="CLU_047673_0_0_11"/>
<reference evidence="2 3" key="1">
    <citation type="journal article" date="2007" name="Genome Res.">
        <title>Genome characteristics of facultatively symbiotic Frankia sp. strains reflect host range and host plant biogeography.</title>
        <authorList>
            <person name="Normand P."/>
            <person name="Lapierre P."/>
            <person name="Tisa L.S."/>
            <person name="Gogarten J.P."/>
            <person name="Alloisio N."/>
            <person name="Bagnarol E."/>
            <person name="Bassi C.A."/>
            <person name="Berry A.M."/>
            <person name="Bickhart D.M."/>
            <person name="Choisne N."/>
            <person name="Couloux A."/>
            <person name="Cournoyer B."/>
            <person name="Cruveiller S."/>
            <person name="Daubin V."/>
            <person name="Demange N."/>
            <person name="Francino M.P."/>
            <person name="Goltsman E."/>
            <person name="Huang Y."/>
            <person name="Kopp O.R."/>
            <person name="Labarre L."/>
            <person name="Lapidus A."/>
            <person name="Lavire C."/>
            <person name="Marechal J."/>
            <person name="Martinez M."/>
            <person name="Mastronunzio J.E."/>
            <person name="Mullin B.C."/>
            <person name="Niemann J."/>
            <person name="Pujic P."/>
            <person name="Rawnsley T."/>
            <person name="Rouy Z."/>
            <person name="Schenowitz C."/>
            <person name="Sellstedt A."/>
            <person name="Tavares F."/>
            <person name="Tomkins J.P."/>
            <person name="Vallenet D."/>
            <person name="Valverde C."/>
            <person name="Wall L.G."/>
            <person name="Wang Y."/>
            <person name="Medigue C."/>
            <person name="Benson D.R."/>
        </authorList>
    </citation>
    <scope>NUCLEOTIDE SEQUENCE [LARGE SCALE GENOMIC DNA]</scope>
    <source>
        <strain evidence="3">DSM 45818 / CECT 9043 / CcI3</strain>
    </source>
</reference>
<evidence type="ECO:0000313" key="2">
    <source>
        <dbReference type="EMBL" id="ABD11140.1"/>
    </source>
</evidence>